<feature type="region of interest" description="Disordered" evidence="1">
    <location>
        <begin position="1"/>
        <end position="37"/>
    </location>
</feature>
<evidence type="ECO:0000313" key="4">
    <source>
        <dbReference type="EMBL" id="KAF7145642.1"/>
    </source>
</evidence>
<feature type="domain" description="DUF7788" evidence="3">
    <location>
        <begin position="431"/>
        <end position="610"/>
    </location>
</feature>
<accession>A0A834H1B1</accession>
<sequence length="630" mass="72922">MTNLTERPSMAIPNTVQLLGPPQIHKPTAAKPNAASAELPPMPPCMDFFLKPVPNTPPKDFIKLLEKSWTHHPLTTLKLICNLRSHHPVTGNPNRVGFYAAALWLHKNHPKTLAVNLTLIAKLGCLKDLLEVLYRVMEGSDVRSNAKEEWERKKKAKVDRMCRSCGRPPMRKNKPCKRIKFSVSREARVLANKAKNEEAKKRSSELRKKKRVEKAKRAFEKYRKDSDYRFLHDRISDIFADLLRCDMENLKLGRIDKISLASKWCPSLDSSYDKSTLICESIAKRVFPRESCLEYEVIEEAHYVYRVRDRLRKEVLVPLRKALELPEVYMSAREWELVPYNRVSSVSMRKYKKLFLRHDNKRFIEYLEAKKNKKSEKGEKSKPLFPHEIIASVEKVRLLHAMPCDENDSQTVELQWKKLKQDFLIKGSFGDCIAVCDVSGSMGRRAMNVCVALGLLVSELSDNPWEGKVINFHKRPKLHKIEGTKLKSKVQLLKEMESGHQIDFQRVFKRVLEVGYYGKLRDEEMIERVFVFSNMEFDRASKYDWETEYRAIRTKFRKYGFNKVPELVFWNLGASKATLVPSKREGVVLVNGFSKKMLNLFLEKGGEMNANALTQSAISGEKYKNLVVVD</sequence>
<dbReference type="EMBL" id="WJXA01000004">
    <property type="protein sequence ID" value="KAF7145642.1"/>
    <property type="molecule type" value="Genomic_DNA"/>
</dbReference>
<reference evidence="4" key="1">
    <citation type="submission" date="2019-11" db="EMBL/GenBank/DDBJ databases">
        <authorList>
            <person name="Liu Y."/>
            <person name="Hou J."/>
            <person name="Li T.-Q."/>
            <person name="Guan C.-H."/>
            <person name="Wu X."/>
            <person name="Wu H.-Z."/>
            <person name="Ling F."/>
            <person name="Zhang R."/>
            <person name="Shi X.-G."/>
            <person name="Ren J.-P."/>
            <person name="Chen E.-F."/>
            <person name="Sun J.-M."/>
        </authorList>
    </citation>
    <scope>NUCLEOTIDE SEQUENCE</scope>
    <source>
        <strain evidence="4">Adult_tree_wgs_1</strain>
        <tissue evidence="4">Leaves</tissue>
    </source>
</reference>
<dbReference type="AlphaFoldDB" id="A0A834H1B1"/>
<gene>
    <name evidence="4" type="ORF">RHSIM_Rhsim04G0184500</name>
</gene>
<dbReference type="Proteomes" id="UP000626092">
    <property type="component" value="Unassembled WGS sequence"/>
</dbReference>
<dbReference type="OrthoDB" id="1149618at2759"/>
<dbReference type="Pfam" id="PF11443">
    <property type="entry name" value="DUF2828"/>
    <property type="match status" value="1"/>
</dbReference>
<evidence type="ECO:0000313" key="5">
    <source>
        <dbReference type="Proteomes" id="UP000626092"/>
    </source>
</evidence>
<evidence type="ECO:0000259" key="2">
    <source>
        <dbReference type="Pfam" id="PF11443"/>
    </source>
</evidence>
<dbReference type="PIRSF" id="PIRSF015417">
    <property type="entry name" value="T31B5_30_vWA"/>
    <property type="match status" value="1"/>
</dbReference>
<dbReference type="PANTHER" id="PTHR31373">
    <property type="entry name" value="OS06G0652100 PROTEIN"/>
    <property type="match status" value="1"/>
</dbReference>
<dbReference type="Pfam" id="PF25043">
    <property type="entry name" value="DUF7788"/>
    <property type="match status" value="1"/>
</dbReference>
<dbReference type="PANTHER" id="PTHR31373:SF17">
    <property type="entry name" value="OS06G0652100 PROTEIN"/>
    <property type="match status" value="1"/>
</dbReference>
<organism evidence="4 5">
    <name type="scientific">Rhododendron simsii</name>
    <name type="common">Sims's rhododendron</name>
    <dbReference type="NCBI Taxonomy" id="118357"/>
    <lineage>
        <taxon>Eukaryota</taxon>
        <taxon>Viridiplantae</taxon>
        <taxon>Streptophyta</taxon>
        <taxon>Embryophyta</taxon>
        <taxon>Tracheophyta</taxon>
        <taxon>Spermatophyta</taxon>
        <taxon>Magnoliopsida</taxon>
        <taxon>eudicotyledons</taxon>
        <taxon>Gunneridae</taxon>
        <taxon>Pentapetalae</taxon>
        <taxon>asterids</taxon>
        <taxon>Ericales</taxon>
        <taxon>Ericaceae</taxon>
        <taxon>Ericoideae</taxon>
        <taxon>Rhodoreae</taxon>
        <taxon>Rhododendron</taxon>
    </lineage>
</organism>
<evidence type="ECO:0000259" key="3">
    <source>
        <dbReference type="Pfam" id="PF25043"/>
    </source>
</evidence>
<feature type="domain" description="DUF2828" evidence="2">
    <location>
        <begin position="42"/>
        <end position="428"/>
    </location>
</feature>
<dbReference type="Gene3D" id="3.40.50.410">
    <property type="entry name" value="von Willebrand factor, type A domain"/>
    <property type="match status" value="1"/>
</dbReference>
<dbReference type="InterPro" id="IPR058580">
    <property type="entry name" value="DUF2828"/>
</dbReference>
<keyword evidence="5" id="KW-1185">Reference proteome</keyword>
<dbReference type="InterPro" id="IPR056690">
    <property type="entry name" value="DUF7788"/>
</dbReference>
<feature type="compositionally biased region" description="Polar residues" evidence="1">
    <location>
        <begin position="1"/>
        <end position="17"/>
    </location>
</feature>
<dbReference type="InterPro" id="IPR036465">
    <property type="entry name" value="vWFA_dom_sf"/>
</dbReference>
<proteinExistence type="predicted"/>
<evidence type="ECO:0000256" key="1">
    <source>
        <dbReference type="SAM" id="MobiDB-lite"/>
    </source>
</evidence>
<comment type="caution">
    <text evidence="4">The sequence shown here is derived from an EMBL/GenBank/DDBJ whole genome shotgun (WGS) entry which is preliminary data.</text>
</comment>
<dbReference type="InterPro" id="IPR011205">
    <property type="entry name" value="UCP015417_vWA"/>
</dbReference>
<protein>
    <submittedName>
        <fullName evidence="4">Uncharacterized protein</fullName>
    </submittedName>
</protein>
<name>A0A834H1B1_RHOSS</name>